<dbReference type="RefSeq" id="WP_184867065.1">
    <property type="nucleotide sequence ID" value="NZ_BAAAWY010000024.1"/>
</dbReference>
<gene>
    <name evidence="3" type="ORF">BJ998_006447</name>
</gene>
<evidence type="ECO:0000259" key="2">
    <source>
        <dbReference type="Pfam" id="PF04173"/>
    </source>
</evidence>
<name>A0A7W9NKC9_9PSEU</name>
<evidence type="ECO:0000313" key="3">
    <source>
        <dbReference type="EMBL" id="MBB5895251.1"/>
    </source>
</evidence>
<organism evidence="3 4">
    <name type="scientific">Kutzneria kofuensis</name>
    <dbReference type="NCBI Taxonomy" id="103725"/>
    <lineage>
        <taxon>Bacteria</taxon>
        <taxon>Bacillati</taxon>
        <taxon>Actinomycetota</taxon>
        <taxon>Actinomycetes</taxon>
        <taxon>Pseudonocardiales</taxon>
        <taxon>Pseudonocardiaceae</taxon>
        <taxon>Kutzneria</taxon>
    </lineage>
</organism>
<protein>
    <submittedName>
        <fullName evidence="3">Thiosulfate dehydrogenase [quinone] large subunit</fullName>
        <ecNumber evidence="3">1.8.5.2</ecNumber>
    </submittedName>
</protein>
<dbReference type="AlphaFoldDB" id="A0A7W9NKC9"/>
<evidence type="ECO:0000256" key="1">
    <source>
        <dbReference type="SAM" id="Phobius"/>
    </source>
</evidence>
<keyword evidence="3" id="KW-0560">Oxidoreductase</keyword>
<dbReference type="Pfam" id="PF04173">
    <property type="entry name" value="DoxD"/>
    <property type="match status" value="1"/>
</dbReference>
<feature type="transmembrane region" description="Helical" evidence="1">
    <location>
        <begin position="102"/>
        <end position="120"/>
    </location>
</feature>
<feature type="domain" description="TQO small subunit DoxD" evidence="2">
    <location>
        <begin position="66"/>
        <end position="159"/>
    </location>
</feature>
<keyword evidence="1" id="KW-0812">Transmembrane</keyword>
<dbReference type="EMBL" id="JACHIR010000001">
    <property type="protein sequence ID" value="MBB5895251.1"/>
    <property type="molecule type" value="Genomic_DNA"/>
</dbReference>
<accession>A0A7W9NKC9</accession>
<reference evidence="3 4" key="1">
    <citation type="submission" date="2020-08" db="EMBL/GenBank/DDBJ databases">
        <title>Sequencing the genomes of 1000 actinobacteria strains.</title>
        <authorList>
            <person name="Klenk H.-P."/>
        </authorList>
    </citation>
    <scope>NUCLEOTIDE SEQUENCE [LARGE SCALE GENOMIC DNA]</scope>
    <source>
        <strain evidence="3 4">DSM 43851</strain>
    </source>
</reference>
<keyword evidence="1" id="KW-0472">Membrane</keyword>
<comment type="caution">
    <text evidence="3">The sequence shown here is derived from an EMBL/GenBank/DDBJ whole genome shotgun (WGS) entry which is preliminary data.</text>
</comment>
<keyword evidence="1" id="KW-1133">Transmembrane helix</keyword>
<dbReference type="EC" id="1.8.5.2" evidence="3"/>
<feature type="transmembrane region" description="Helical" evidence="1">
    <location>
        <begin position="126"/>
        <end position="147"/>
    </location>
</feature>
<dbReference type="InterPro" id="IPR007301">
    <property type="entry name" value="DoxD"/>
</dbReference>
<dbReference type="GO" id="GO:0043831">
    <property type="term" value="F:thiosulfate dehydrogenase (quinone) activity"/>
    <property type="evidence" value="ECO:0007669"/>
    <property type="project" value="UniProtKB-EC"/>
</dbReference>
<dbReference type="Proteomes" id="UP000585638">
    <property type="component" value="Unassembled WGS sequence"/>
</dbReference>
<keyword evidence="4" id="KW-1185">Reference proteome</keyword>
<sequence>MAISVAHEVQASTRGVRWVITGVRVVTGMLWVQNVSWKTPQPPNYGGLRMWTRDAVDHPVFPPFSWLVQHVVLPGFPLFGALALAVEILLGAFLTVGLATRFWAVVGIGQTLVITLSALYVPGEWFWSYALMFVAHFAVLATAAGRFGGVDAVLRPRWQASGSRPGRFLLLAS</sequence>
<feature type="transmembrane region" description="Helical" evidence="1">
    <location>
        <begin position="71"/>
        <end position="95"/>
    </location>
</feature>
<proteinExistence type="predicted"/>
<evidence type="ECO:0000313" key="4">
    <source>
        <dbReference type="Proteomes" id="UP000585638"/>
    </source>
</evidence>